<dbReference type="AlphaFoldDB" id="A0A2P2I0C3"/>
<feature type="repeat" description="RCC1" evidence="2">
    <location>
        <begin position="59"/>
        <end position="111"/>
    </location>
</feature>
<dbReference type="Pfam" id="PF25390">
    <property type="entry name" value="WD40_RLD"/>
    <property type="match status" value="1"/>
</dbReference>
<feature type="region of interest" description="Disordered" evidence="3">
    <location>
        <begin position="403"/>
        <end position="429"/>
    </location>
</feature>
<feature type="compositionally biased region" description="Low complexity" evidence="3">
    <location>
        <begin position="403"/>
        <end position="414"/>
    </location>
</feature>
<evidence type="ECO:0000313" key="6">
    <source>
        <dbReference type="EMBL" id="LAC21329.1"/>
    </source>
</evidence>
<dbReference type="PROSITE" id="PS50012">
    <property type="entry name" value="RCC1_3"/>
    <property type="match status" value="7"/>
</dbReference>
<dbReference type="Pfam" id="PF00415">
    <property type="entry name" value="RCC1"/>
    <property type="match status" value="1"/>
</dbReference>
<accession>A0A2P2I0C3</accession>
<dbReference type="InterPro" id="IPR051625">
    <property type="entry name" value="Signaling_Regulatory_Domain"/>
</dbReference>
<evidence type="ECO:0000259" key="4">
    <source>
        <dbReference type="Pfam" id="PF25390"/>
    </source>
</evidence>
<feature type="region of interest" description="Disordered" evidence="3">
    <location>
        <begin position="360"/>
        <end position="386"/>
    </location>
</feature>
<name>A0A2P2I0C3_9CRUS</name>
<dbReference type="InterPro" id="IPR058923">
    <property type="entry name" value="RCC1-like_dom"/>
</dbReference>
<dbReference type="Gene3D" id="2.130.10.30">
    <property type="entry name" value="Regulator of chromosome condensation 1/beta-lactamase-inhibitor protein II"/>
    <property type="match status" value="3"/>
</dbReference>
<reference evidence="6" key="1">
    <citation type="submission" date="2017-11" db="EMBL/GenBank/DDBJ databases">
        <title>The sensing device of the deep-sea amphipod.</title>
        <authorList>
            <person name="Kobayashi H."/>
            <person name="Nagahama T."/>
            <person name="Arai W."/>
            <person name="Sasagawa Y."/>
            <person name="Umeda M."/>
            <person name="Hayashi T."/>
            <person name="Nikaido I."/>
            <person name="Watanabe H."/>
            <person name="Oguri K."/>
            <person name="Kitazato H."/>
            <person name="Fujioka K."/>
            <person name="Kido Y."/>
            <person name="Takami H."/>
        </authorList>
    </citation>
    <scope>NUCLEOTIDE SEQUENCE</scope>
    <source>
        <tissue evidence="6">Whole body</tissue>
    </source>
</reference>
<feature type="repeat" description="RCC1" evidence="2">
    <location>
        <begin position="219"/>
        <end position="274"/>
    </location>
</feature>
<feature type="domain" description="RCC1-like" evidence="4">
    <location>
        <begin position="4"/>
        <end position="353"/>
    </location>
</feature>
<evidence type="ECO:0000256" key="2">
    <source>
        <dbReference type="PROSITE-ProRule" id="PRU00235"/>
    </source>
</evidence>
<dbReference type="PRINTS" id="PR00633">
    <property type="entry name" value="RCCNDNSATION"/>
</dbReference>
<feature type="compositionally biased region" description="Polar residues" evidence="3">
    <location>
        <begin position="374"/>
        <end position="386"/>
    </location>
</feature>
<keyword evidence="1" id="KW-0677">Repeat</keyword>
<reference evidence="5" key="2">
    <citation type="journal article" date="2018" name="Biosci. Biotechnol. Biochem.">
        <title>Polysaccharide hydrolase of the hadal zone amphipods Hirondellea gigas.</title>
        <authorList>
            <person name="Kobayashi H."/>
            <person name="Nagahama T."/>
            <person name="Arai W."/>
            <person name="Sasagawa Y."/>
            <person name="Umeda M."/>
            <person name="Hayashi T."/>
            <person name="Nikaido I."/>
            <person name="Watanabe H."/>
            <person name="Oguri K."/>
            <person name="Kitazato H."/>
            <person name="Fujioka K."/>
            <person name="Kido Y."/>
            <person name="Takami H."/>
        </authorList>
    </citation>
    <scope>NUCLEOTIDE SEQUENCE</scope>
    <source>
        <tissue evidence="5">Whole body</tissue>
    </source>
</reference>
<feature type="repeat" description="RCC1" evidence="2">
    <location>
        <begin position="112"/>
        <end position="162"/>
    </location>
</feature>
<evidence type="ECO:0000256" key="1">
    <source>
        <dbReference type="ARBA" id="ARBA00022737"/>
    </source>
</evidence>
<dbReference type="InterPro" id="IPR000408">
    <property type="entry name" value="Reg_chr_condens"/>
</dbReference>
<evidence type="ECO:0000313" key="5">
    <source>
        <dbReference type="EMBL" id="LAB67485.1"/>
    </source>
</evidence>
<feature type="repeat" description="RCC1" evidence="2">
    <location>
        <begin position="2"/>
        <end position="58"/>
    </location>
</feature>
<protein>
    <submittedName>
        <fullName evidence="5">Secretion-regulating guanine nucleotide exchange factor-like</fullName>
    </submittedName>
</protein>
<evidence type="ECO:0000256" key="3">
    <source>
        <dbReference type="SAM" id="MobiDB-lite"/>
    </source>
</evidence>
<dbReference type="SUPFAM" id="SSF50985">
    <property type="entry name" value="RCC1/BLIP-II"/>
    <property type="match status" value="2"/>
</dbReference>
<dbReference type="PANTHER" id="PTHR22872">
    <property type="entry name" value="BTK-BINDING PROTEIN-RELATED"/>
    <property type="match status" value="1"/>
</dbReference>
<dbReference type="InterPro" id="IPR009091">
    <property type="entry name" value="RCC1/BLIP-II"/>
</dbReference>
<feature type="repeat" description="RCC1" evidence="2">
    <location>
        <begin position="536"/>
        <end position="585"/>
    </location>
</feature>
<feature type="region of interest" description="Disordered" evidence="3">
    <location>
        <begin position="296"/>
        <end position="315"/>
    </location>
</feature>
<dbReference type="EMBL" id="IACT01002022">
    <property type="protein sequence ID" value="LAC21329.1"/>
    <property type="molecule type" value="mRNA"/>
</dbReference>
<sequence length="591" mass="63483">MLGLYSWGANSHGQLGLGYSCEMVTEPHRVDELPAQLCESAISCIVGGGGHTLLLTNTGTLYGAGWNNCGQIGDGTASRCVPCFRECRALEGQVMVGVACGWAHSVACSVSGQVWVWGSNSHGQLGLPPDEVPFSSLPICLQLKNVVSVAAGLRHTVVATRDGVVYSWGHGHRGQLGHLSDDGSTLKILATPKLIEALQTKVVEVSCGQNMTYAVTSDGMLLAWGDNKWGQLAHDPRNLLFFTCPLQIPCNYFGCSRVSWVRAGWTHCVVGTTSGDLYVWGRADYGQLGSLSPDGEPECLLGSDTDQQDEQEHTKQDVKYRYIPSLLRAASGLRVEQLVCGSEHTLALLSKASASSVYISSEQRRHSLPKRSTQKPAALMSQRNTLPRLEPSNNIVASFADADSGTVSSSSDSAQQLPGSCSPTSDTEEKHLEIDEVLPSLGNLKINEFDQPCTLSPIDSPRTLVQTATTTPISEKVILNELDTLQNEDSEQLKECSIEQSSKKTSNVLHDSLSSCGAAEAGSQQSITDKWGTDYSCMYSWGWNEHGNCGLGNTNNVALPRRIPVDGKILLIAAGSGHSFALIKNYNKIAL</sequence>
<proteinExistence type="evidence at transcript level"/>
<feature type="repeat" description="RCC1" evidence="2">
    <location>
        <begin position="163"/>
        <end position="218"/>
    </location>
</feature>
<organism evidence="5">
    <name type="scientific">Hirondellea gigas</name>
    <dbReference type="NCBI Taxonomy" id="1518452"/>
    <lineage>
        <taxon>Eukaryota</taxon>
        <taxon>Metazoa</taxon>
        <taxon>Ecdysozoa</taxon>
        <taxon>Arthropoda</taxon>
        <taxon>Crustacea</taxon>
        <taxon>Multicrustacea</taxon>
        <taxon>Malacostraca</taxon>
        <taxon>Eumalacostraca</taxon>
        <taxon>Peracarida</taxon>
        <taxon>Amphipoda</taxon>
        <taxon>Amphilochidea</taxon>
        <taxon>Lysianassida</taxon>
        <taxon>Lysianassidira</taxon>
        <taxon>Lysianassoidea</taxon>
        <taxon>Lysianassidae</taxon>
        <taxon>Hirondellea</taxon>
    </lineage>
</organism>
<feature type="repeat" description="RCC1" evidence="2">
    <location>
        <begin position="275"/>
        <end position="351"/>
    </location>
</feature>
<feature type="compositionally biased region" description="Polar residues" evidence="3">
    <location>
        <begin position="415"/>
        <end position="425"/>
    </location>
</feature>
<dbReference type="EMBL" id="IACF01001806">
    <property type="protein sequence ID" value="LAB67485.1"/>
    <property type="molecule type" value="mRNA"/>
</dbReference>